<protein>
    <submittedName>
        <fullName evidence="2">GNAT family N-acetyltransferase</fullName>
    </submittedName>
</protein>
<dbReference type="Proteomes" id="UP000811844">
    <property type="component" value="Unassembled WGS sequence"/>
</dbReference>
<organism evidence="2 3">
    <name type="scientific">Shewanella intestini</name>
    <dbReference type="NCBI Taxonomy" id="2017544"/>
    <lineage>
        <taxon>Bacteria</taxon>
        <taxon>Pseudomonadati</taxon>
        <taxon>Pseudomonadota</taxon>
        <taxon>Gammaproteobacteria</taxon>
        <taxon>Alteromonadales</taxon>
        <taxon>Shewanellaceae</taxon>
        <taxon>Shewanella</taxon>
    </lineage>
</organism>
<dbReference type="PROSITE" id="PS51186">
    <property type="entry name" value="GNAT"/>
    <property type="match status" value="1"/>
</dbReference>
<dbReference type="SUPFAM" id="SSF55729">
    <property type="entry name" value="Acyl-CoA N-acyltransferases (Nat)"/>
    <property type="match status" value="1"/>
</dbReference>
<keyword evidence="3" id="KW-1185">Reference proteome</keyword>
<accession>A0ABS5I656</accession>
<dbReference type="Gene3D" id="3.40.630.30">
    <property type="match status" value="1"/>
</dbReference>
<reference evidence="2 3" key="1">
    <citation type="submission" date="2020-02" db="EMBL/GenBank/DDBJ databases">
        <title>Shewanella WXL01 sp. nov., a marine bacterium isolated from green algae in Luhuitou Fringing Reef (Northern South China Sea).</title>
        <authorList>
            <person name="Wang X."/>
        </authorList>
    </citation>
    <scope>NUCLEOTIDE SEQUENCE [LARGE SCALE GENOMIC DNA]</scope>
    <source>
        <strain evidence="2 3">MCCC 1A01895</strain>
    </source>
</reference>
<comment type="caution">
    <text evidence="2">The sequence shown here is derived from an EMBL/GenBank/DDBJ whole genome shotgun (WGS) entry which is preliminary data.</text>
</comment>
<gene>
    <name evidence="2" type="ORF">G3R48_16150</name>
</gene>
<evidence type="ECO:0000259" key="1">
    <source>
        <dbReference type="PROSITE" id="PS51186"/>
    </source>
</evidence>
<dbReference type="EMBL" id="JAAIKR010000021">
    <property type="protein sequence ID" value="MBR9729504.1"/>
    <property type="molecule type" value="Genomic_DNA"/>
</dbReference>
<proteinExistence type="predicted"/>
<dbReference type="CDD" id="cd04301">
    <property type="entry name" value="NAT_SF"/>
    <property type="match status" value="1"/>
</dbReference>
<dbReference type="InterPro" id="IPR016181">
    <property type="entry name" value="Acyl_CoA_acyltransferase"/>
</dbReference>
<evidence type="ECO:0000313" key="2">
    <source>
        <dbReference type="EMBL" id="MBR9729504.1"/>
    </source>
</evidence>
<evidence type="ECO:0000313" key="3">
    <source>
        <dbReference type="Proteomes" id="UP000811844"/>
    </source>
</evidence>
<dbReference type="RefSeq" id="WP_153666235.1">
    <property type="nucleotide sequence ID" value="NZ_JAAIKR010000021.1"/>
</dbReference>
<name>A0ABS5I656_9GAMM</name>
<dbReference type="InterPro" id="IPR000182">
    <property type="entry name" value="GNAT_dom"/>
</dbReference>
<feature type="domain" description="N-acetyltransferase" evidence="1">
    <location>
        <begin position="1"/>
        <end position="126"/>
    </location>
</feature>
<dbReference type="Pfam" id="PF00583">
    <property type="entry name" value="Acetyltransf_1"/>
    <property type="match status" value="1"/>
</dbReference>
<sequence length="126" mass="14495">MHIRLASGLDLEPLSHLLNQYRSQLGQEKDYQACRRFLISRLSENDSIIFVAVNHDSLIGFIQLYPSYSSIFLKPVWHLEDTYVIDEYKDDNIAQQMLLKAKQLADGTEVILINSNEPQQDELVAS</sequence>